<reference evidence="13 14" key="1">
    <citation type="submission" date="2019-10" db="EMBL/GenBank/DDBJ databases">
        <title>Poseidonibacter ostreae sp. nov., isolated from the gut of the Ostrea denselamellosa.</title>
        <authorList>
            <person name="Choi A."/>
        </authorList>
    </citation>
    <scope>NUCLEOTIDE SEQUENCE [LARGE SCALE GENOMIC DNA]</scope>
    <source>
        <strain evidence="13 14">SJOD-M-33</strain>
    </source>
</reference>
<evidence type="ECO:0000259" key="12">
    <source>
        <dbReference type="PROSITE" id="PS50885"/>
    </source>
</evidence>
<evidence type="ECO:0000256" key="3">
    <source>
        <dbReference type="ARBA" id="ARBA00022500"/>
    </source>
</evidence>
<dbReference type="PROSITE" id="PS50885">
    <property type="entry name" value="HAMP"/>
    <property type="match status" value="1"/>
</dbReference>
<dbReference type="SMART" id="SM00283">
    <property type="entry name" value="MA"/>
    <property type="match status" value="1"/>
</dbReference>
<dbReference type="InterPro" id="IPR004090">
    <property type="entry name" value="Chemotax_Me-accpt_rcpt"/>
</dbReference>
<accession>A0A6L4WPA0</accession>
<feature type="compositionally biased region" description="Basic and acidic residues" evidence="9">
    <location>
        <begin position="929"/>
        <end position="950"/>
    </location>
</feature>
<dbReference type="PRINTS" id="PR00260">
    <property type="entry name" value="CHEMTRNSDUCR"/>
</dbReference>
<comment type="subcellular location">
    <subcellularLocation>
        <location evidence="1">Cell membrane</location>
        <topology evidence="1">Multi-pass membrane protein</topology>
    </subcellularLocation>
</comment>
<protein>
    <submittedName>
        <fullName evidence="13">HAMP domain-containing protein</fullName>
    </submittedName>
</protein>
<dbReference type="SUPFAM" id="SSF158472">
    <property type="entry name" value="HAMP domain-like"/>
    <property type="match status" value="1"/>
</dbReference>
<evidence type="ECO:0000256" key="6">
    <source>
        <dbReference type="ARBA" id="ARBA00023136"/>
    </source>
</evidence>
<dbReference type="InterPro" id="IPR004089">
    <property type="entry name" value="MCPsignal_dom"/>
</dbReference>
<dbReference type="SMART" id="SM01049">
    <property type="entry name" value="Cache_2"/>
    <property type="match status" value="2"/>
</dbReference>
<gene>
    <name evidence="13" type="ORF">GBG19_14120</name>
</gene>
<dbReference type="EMBL" id="WFKK01000057">
    <property type="protein sequence ID" value="KAB7885431.1"/>
    <property type="molecule type" value="Genomic_DNA"/>
</dbReference>
<dbReference type="GO" id="GO:0007165">
    <property type="term" value="P:signal transduction"/>
    <property type="evidence" value="ECO:0007669"/>
    <property type="project" value="UniProtKB-KW"/>
</dbReference>
<dbReference type="Pfam" id="PF00672">
    <property type="entry name" value="HAMP"/>
    <property type="match status" value="1"/>
</dbReference>
<keyword evidence="2" id="KW-1003">Cell membrane</keyword>
<dbReference type="AlphaFoldDB" id="A0A6L4WPA0"/>
<comment type="similarity">
    <text evidence="7">Belongs to the methyl-accepting chemotaxis (MCP) protein family.</text>
</comment>
<dbReference type="Gene3D" id="3.30.450.20">
    <property type="entry name" value="PAS domain"/>
    <property type="match status" value="2"/>
</dbReference>
<dbReference type="GO" id="GO:0006935">
    <property type="term" value="P:chemotaxis"/>
    <property type="evidence" value="ECO:0007669"/>
    <property type="project" value="UniProtKB-KW"/>
</dbReference>
<dbReference type="PANTHER" id="PTHR43531">
    <property type="entry name" value="PROTEIN ICFG"/>
    <property type="match status" value="1"/>
</dbReference>
<organism evidence="13 14">
    <name type="scientific">Poseidonibacter ostreae</name>
    <dbReference type="NCBI Taxonomy" id="2654171"/>
    <lineage>
        <taxon>Bacteria</taxon>
        <taxon>Pseudomonadati</taxon>
        <taxon>Campylobacterota</taxon>
        <taxon>Epsilonproteobacteria</taxon>
        <taxon>Campylobacterales</taxon>
        <taxon>Arcobacteraceae</taxon>
        <taxon>Poseidonibacter</taxon>
    </lineage>
</organism>
<dbReference type="Gene3D" id="6.10.340.10">
    <property type="match status" value="1"/>
</dbReference>
<dbReference type="PROSITE" id="PS50111">
    <property type="entry name" value="CHEMOTAXIS_TRANSDUC_2"/>
    <property type="match status" value="1"/>
</dbReference>
<dbReference type="InterPro" id="IPR025991">
    <property type="entry name" value="Chemoreceptor_zinc-bind_dom"/>
</dbReference>
<evidence type="ECO:0000259" key="11">
    <source>
        <dbReference type="PROSITE" id="PS50111"/>
    </source>
</evidence>
<sequence length="978" mass="109188">MFVNISIKVKLLILALVTIILVSLSIAIQSIYSINKFSHENVDKYKKDSYAKKEEELKNYISLAMKTVEAYHKRTAIDKIKIEIQDDLKTQTNFLFSILEGEYNKLKDILSEDALKFRLKTIVEESRYGKSGYFWINDTDAVIVMHPIKPQLNGKDLVNYKDKGGKKIFKEFAAVAKAKGEGFVDYVWPKPGFETPQPKVSFVKLFKEYNWVIGTGEYVADVSSKIKEEALNTISKMRYGKDGYFWINDSYPKMIMHSVKPSLDGKDLSKVQDKAGKYLFKEFSVVANKEAKGGLVKYMWPKPNFDAPQQKFSYVQRFPHWDWIIGTGVYVDDIEADISLMRKQTSDEIEDIITSIVIFSLIAILLVYIIYSFLITRTIIKPLSNLSDTISDMNNADSEIKEIEKRSNDEVGKLVDSFNAYIRKLKEGVESDAKVIEEVDEVISKVNNGFYVYKIEKNSVNPQIQELKNSINSMIDKTNENLSILNNTLLRYGSSDFTVDKNTSSSEVSGIISSINSSTRLIGVTVSEFLSMIVSSGKKLNEDTNILSSSANSLSSSANEQAASLEETAAALEEVTCIVKSNVQKVQEMSSLASDLQSSSSEGEALASKTTQAMDDIDKQVNSINDAITVIDQIAFQTNILSLNAAVEAATAGEAGKGFAVVAQEVRNLANRSAEAAKEIKGIVETATSKANEGKLIANDMIGGYSKLNDNINKTIELIEDVSTASVEEESGIVQINDAINSLDQATQLNASSATTISNLANEVSDLSENLLKIADRAKFNESSGNEIADIDLVFKVSKLKNDHIKFKNTNFEKIGTTINPWAVTKPTECDLGKWIIEQEQSGKEFTRNINWKDLKQNHEDVHNNVQSYINETCKENADNSTLNQFSGDLDKATLEVFKALDQIKRDNVIPIKKVVQVQTEEIARRPSIKNENEVSKRDTSKNVESRREVTSPVPSKTATNKIIEAKPSKDDDEWESF</sequence>
<dbReference type="GO" id="GO:0005886">
    <property type="term" value="C:plasma membrane"/>
    <property type="evidence" value="ECO:0007669"/>
    <property type="project" value="UniProtKB-SubCell"/>
</dbReference>
<evidence type="ECO:0000256" key="8">
    <source>
        <dbReference type="PROSITE-ProRule" id="PRU00284"/>
    </source>
</evidence>
<dbReference type="SUPFAM" id="SSF58104">
    <property type="entry name" value="Methyl-accepting chemotaxis protein (MCP) signaling domain"/>
    <property type="match status" value="1"/>
</dbReference>
<name>A0A6L4WPA0_9BACT</name>
<keyword evidence="8" id="KW-0807">Transducer</keyword>
<dbReference type="Gene3D" id="1.20.120.30">
    <property type="entry name" value="Aspartate receptor, ligand-binding domain"/>
    <property type="match status" value="1"/>
</dbReference>
<dbReference type="Pfam" id="PF13682">
    <property type="entry name" value="CZB"/>
    <property type="match status" value="1"/>
</dbReference>
<proteinExistence type="inferred from homology"/>
<keyword evidence="3" id="KW-0145">Chemotaxis</keyword>
<comment type="caution">
    <text evidence="13">The sequence shown here is derived from an EMBL/GenBank/DDBJ whole genome shotgun (WGS) entry which is preliminary data.</text>
</comment>
<dbReference type="Gene3D" id="1.10.287.950">
    <property type="entry name" value="Methyl-accepting chemotaxis protein"/>
    <property type="match status" value="1"/>
</dbReference>
<evidence type="ECO:0000256" key="7">
    <source>
        <dbReference type="ARBA" id="ARBA00029447"/>
    </source>
</evidence>
<dbReference type="CDD" id="cd18774">
    <property type="entry name" value="PDC2_HK_sensor"/>
    <property type="match status" value="1"/>
</dbReference>
<evidence type="ECO:0000313" key="13">
    <source>
        <dbReference type="EMBL" id="KAB7885431.1"/>
    </source>
</evidence>
<evidence type="ECO:0000256" key="10">
    <source>
        <dbReference type="SAM" id="Phobius"/>
    </source>
</evidence>
<evidence type="ECO:0000256" key="5">
    <source>
        <dbReference type="ARBA" id="ARBA00022989"/>
    </source>
</evidence>
<evidence type="ECO:0000256" key="2">
    <source>
        <dbReference type="ARBA" id="ARBA00022475"/>
    </source>
</evidence>
<dbReference type="GO" id="GO:0004888">
    <property type="term" value="F:transmembrane signaling receptor activity"/>
    <property type="evidence" value="ECO:0007669"/>
    <property type="project" value="InterPro"/>
</dbReference>
<dbReference type="InterPro" id="IPR003660">
    <property type="entry name" value="HAMP_dom"/>
</dbReference>
<feature type="transmembrane region" description="Helical" evidence="10">
    <location>
        <begin position="352"/>
        <end position="374"/>
    </location>
</feature>
<dbReference type="RefSeq" id="WP_152279880.1">
    <property type="nucleotide sequence ID" value="NZ_WFKK01000057.1"/>
</dbReference>
<dbReference type="CDD" id="cd11386">
    <property type="entry name" value="MCP_signal"/>
    <property type="match status" value="1"/>
</dbReference>
<dbReference type="PANTHER" id="PTHR43531:SF11">
    <property type="entry name" value="METHYL-ACCEPTING CHEMOTAXIS PROTEIN 3"/>
    <property type="match status" value="1"/>
</dbReference>
<keyword evidence="5 10" id="KW-1133">Transmembrane helix</keyword>
<dbReference type="Pfam" id="PF08269">
    <property type="entry name" value="dCache_2"/>
    <property type="match status" value="1"/>
</dbReference>
<feature type="domain" description="HAMP" evidence="12">
    <location>
        <begin position="377"/>
        <end position="430"/>
    </location>
</feature>
<dbReference type="Proteomes" id="UP000472839">
    <property type="component" value="Unassembled WGS sequence"/>
</dbReference>
<dbReference type="CDD" id="cd06225">
    <property type="entry name" value="HAMP"/>
    <property type="match status" value="1"/>
</dbReference>
<evidence type="ECO:0000256" key="9">
    <source>
        <dbReference type="SAM" id="MobiDB-lite"/>
    </source>
</evidence>
<evidence type="ECO:0000256" key="1">
    <source>
        <dbReference type="ARBA" id="ARBA00004651"/>
    </source>
</evidence>
<feature type="region of interest" description="Disordered" evidence="9">
    <location>
        <begin position="929"/>
        <end position="978"/>
    </location>
</feature>
<dbReference type="Pfam" id="PF00015">
    <property type="entry name" value="MCPsignal"/>
    <property type="match status" value="1"/>
</dbReference>
<evidence type="ECO:0000313" key="14">
    <source>
        <dbReference type="Proteomes" id="UP000472839"/>
    </source>
</evidence>
<feature type="domain" description="Methyl-accepting transducer" evidence="11">
    <location>
        <begin position="536"/>
        <end position="765"/>
    </location>
</feature>
<keyword evidence="6 10" id="KW-0472">Membrane</keyword>
<dbReference type="InterPro" id="IPR033480">
    <property type="entry name" value="sCache_2"/>
</dbReference>
<dbReference type="InterPro" id="IPR051310">
    <property type="entry name" value="MCP_chemotaxis"/>
</dbReference>
<evidence type="ECO:0000256" key="4">
    <source>
        <dbReference type="ARBA" id="ARBA00022692"/>
    </source>
</evidence>
<dbReference type="InterPro" id="IPR004010">
    <property type="entry name" value="Double_Cache_2"/>
</dbReference>
<keyword evidence="4 10" id="KW-0812">Transmembrane</keyword>